<dbReference type="GO" id="GO:0008270">
    <property type="term" value="F:zinc ion binding"/>
    <property type="evidence" value="ECO:0007669"/>
    <property type="project" value="UniProtKB-KW"/>
</dbReference>
<evidence type="ECO:0000313" key="16">
    <source>
        <dbReference type="EMBL" id="KAG6489274.1"/>
    </source>
</evidence>
<keyword evidence="6 12" id="KW-0863">Zinc-finger</keyword>
<evidence type="ECO:0000256" key="1">
    <source>
        <dbReference type="ARBA" id="ARBA00004167"/>
    </source>
</evidence>
<evidence type="ECO:0000256" key="2">
    <source>
        <dbReference type="ARBA" id="ARBA00004906"/>
    </source>
</evidence>
<keyword evidence="8" id="KW-0862">Zinc</keyword>
<feature type="domain" description="RING-type" evidence="15">
    <location>
        <begin position="121"/>
        <end position="163"/>
    </location>
</feature>
<reference evidence="16 17" key="1">
    <citation type="submission" date="2020-08" db="EMBL/GenBank/DDBJ databases">
        <title>Plant Genome Project.</title>
        <authorList>
            <person name="Zhang R.-G."/>
        </authorList>
    </citation>
    <scope>NUCLEOTIDE SEQUENCE [LARGE SCALE GENOMIC DNA]</scope>
    <source>
        <tissue evidence="16">Rhizome</tissue>
    </source>
</reference>
<dbReference type="SMART" id="SM00184">
    <property type="entry name" value="RING"/>
    <property type="match status" value="1"/>
</dbReference>
<dbReference type="PANTHER" id="PTHR45768">
    <property type="entry name" value="E3 UBIQUITIN-PROTEIN LIGASE RNF13-LIKE"/>
    <property type="match status" value="1"/>
</dbReference>
<dbReference type="AlphaFoldDB" id="A0A8J5KQG6"/>
<organism evidence="16 17">
    <name type="scientific">Zingiber officinale</name>
    <name type="common">Ginger</name>
    <name type="synonym">Amomum zingiber</name>
    <dbReference type="NCBI Taxonomy" id="94328"/>
    <lineage>
        <taxon>Eukaryota</taxon>
        <taxon>Viridiplantae</taxon>
        <taxon>Streptophyta</taxon>
        <taxon>Embryophyta</taxon>
        <taxon>Tracheophyta</taxon>
        <taxon>Spermatophyta</taxon>
        <taxon>Magnoliopsida</taxon>
        <taxon>Liliopsida</taxon>
        <taxon>Zingiberales</taxon>
        <taxon>Zingiberaceae</taxon>
        <taxon>Zingiber</taxon>
    </lineage>
</organism>
<feature type="transmembrane region" description="Helical" evidence="14">
    <location>
        <begin position="30"/>
        <end position="51"/>
    </location>
</feature>
<comment type="similarity">
    <text evidence="11">Belongs to the RING-type zinc finger family. ATL subfamily.</text>
</comment>
<evidence type="ECO:0000256" key="3">
    <source>
        <dbReference type="ARBA" id="ARBA00022679"/>
    </source>
</evidence>
<comment type="pathway">
    <text evidence="2">Protein modification; protein ubiquitination.</text>
</comment>
<dbReference type="EMBL" id="JACMSC010000014">
    <property type="protein sequence ID" value="KAG6489274.1"/>
    <property type="molecule type" value="Genomic_DNA"/>
</dbReference>
<evidence type="ECO:0000256" key="12">
    <source>
        <dbReference type="PROSITE-ProRule" id="PRU00175"/>
    </source>
</evidence>
<feature type="compositionally biased region" description="Polar residues" evidence="13">
    <location>
        <begin position="1"/>
        <end position="11"/>
    </location>
</feature>
<dbReference type="OrthoDB" id="8062037at2759"/>
<evidence type="ECO:0000256" key="11">
    <source>
        <dbReference type="ARBA" id="ARBA00024209"/>
    </source>
</evidence>
<evidence type="ECO:0000259" key="15">
    <source>
        <dbReference type="PROSITE" id="PS50089"/>
    </source>
</evidence>
<evidence type="ECO:0000313" key="17">
    <source>
        <dbReference type="Proteomes" id="UP000734854"/>
    </source>
</evidence>
<comment type="subcellular location">
    <subcellularLocation>
        <location evidence="1">Membrane</location>
        <topology evidence="1">Single-pass membrane protein</topology>
    </subcellularLocation>
</comment>
<evidence type="ECO:0000256" key="9">
    <source>
        <dbReference type="ARBA" id="ARBA00022989"/>
    </source>
</evidence>
<dbReference type="Pfam" id="PF13639">
    <property type="entry name" value="zf-RING_2"/>
    <property type="match status" value="1"/>
</dbReference>
<dbReference type="GO" id="GO:0016567">
    <property type="term" value="P:protein ubiquitination"/>
    <property type="evidence" value="ECO:0007669"/>
    <property type="project" value="UniProtKB-UniPathway"/>
</dbReference>
<comment type="caution">
    <text evidence="16">The sequence shown here is derived from an EMBL/GenBank/DDBJ whole genome shotgun (WGS) entry which is preliminary data.</text>
</comment>
<evidence type="ECO:0000256" key="10">
    <source>
        <dbReference type="ARBA" id="ARBA00023136"/>
    </source>
</evidence>
<keyword evidence="9 14" id="KW-1133">Transmembrane helix</keyword>
<dbReference type="PANTHER" id="PTHR45768:SF34">
    <property type="entry name" value="RING-H2 FINGER PROTEIN ATL64"/>
    <property type="match status" value="1"/>
</dbReference>
<name>A0A8J5KQG6_ZINOF</name>
<accession>A0A8J5KQG6</accession>
<sequence>MATNGSDSVPGSNAPPPPPPPVGFGIDGQIMRTTIISFLFIVLLVVLLHLYARYLGAHEALGGRERVAALLGGAAASGGDMTAAGQRDGVLASLPGLDTATIAGLPAFVYHGGGGGVAAECAVCLGATEEGERVRMLPNCGHVFHVGCIDTWLRVHSTCPLCRRNADSGNKEAVESTPPPPPA</sequence>
<dbReference type="Proteomes" id="UP000734854">
    <property type="component" value="Unassembled WGS sequence"/>
</dbReference>
<keyword evidence="7" id="KW-0833">Ubl conjugation pathway</keyword>
<evidence type="ECO:0000256" key="14">
    <source>
        <dbReference type="SAM" id="Phobius"/>
    </source>
</evidence>
<evidence type="ECO:0000256" key="13">
    <source>
        <dbReference type="SAM" id="MobiDB-lite"/>
    </source>
</evidence>
<evidence type="ECO:0000256" key="5">
    <source>
        <dbReference type="ARBA" id="ARBA00022723"/>
    </source>
</evidence>
<evidence type="ECO:0000256" key="8">
    <source>
        <dbReference type="ARBA" id="ARBA00022833"/>
    </source>
</evidence>
<keyword evidence="5" id="KW-0479">Metal-binding</keyword>
<evidence type="ECO:0000256" key="6">
    <source>
        <dbReference type="ARBA" id="ARBA00022771"/>
    </source>
</evidence>
<dbReference type="GO" id="GO:0016020">
    <property type="term" value="C:membrane"/>
    <property type="evidence" value="ECO:0007669"/>
    <property type="project" value="UniProtKB-SubCell"/>
</dbReference>
<evidence type="ECO:0000256" key="7">
    <source>
        <dbReference type="ARBA" id="ARBA00022786"/>
    </source>
</evidence>
<keyword evidence="3" id="KW-0808">Transferase</keyword>
<dbReference type="UniPathway" id="UPA00143"/>
<dbReference type="CDD" id="cd16461">
    <property type="entry name" value="RING-H2_EL5-like"/>
    <property type="match status" value="1"/>
</dbReference>
<keyword evidence="17" id="KW-1185">Reference proteome</keyword>
<protein>
    <recommendedName>
        <fullName evidence="15">RING-type domain-containing protein</fullName>
    </recommendedName>
</protein>
<evidence type="ECO:0000256" key="4">
    <source>
        <dbReference type="ARBA" id="ARBA00022692"/>
    </source>
</evidence>
<dbReference type="InterPro" id="IPR001841">
    <property type="entry name" value="Znf_RING"/>
</dbReference>
<proteinExistence type="inferred from homology"/>
<keyword evidence="10 14" id="KW-0472">Membrane</keyword>
<dbReference type="GO" id="GO:0016740">
    <property type="term" value="F:transferase activity"/>
    <property type="evidence" value="ECO:0007669"/>
    <property type="project" value="UniProtKB-KW"/>
</dbReference>
<dbReference type="PROSITE" id="PS50089">
    <property type="entry name" value="ZF_RING_2"/>
    <property type="match status" value="1"/>
</dbReference>
<feature type="region of interest" description="Disordered" evidence="13">
    <location>
        <begin position="1"/>
        <end position="21"/>
    </location>
</feature>
<keyword evidence="4 14" id="KW-0812">Transmembrane</keyword>
<gene>
    <name evidence="16" type="ORF">ZIOFF_050543</name>
</gene>